<dbReference type="SUPFAM" id="SSF52540">
    <property type="entry name" value="P-loop containing nucleoside triphosphate hydrolases"/>
    <property type="match status" value="1"/>
</dbReference>
<evidence type="ECO:0008006" key="3">
    <source>
        <dbReference type="Google" id="ProtNLM"/>
    </source>
</evidence>
<protein>
    <recommendedName>
        <fullName evidence="3">ATP-binding protein</fullName>
    </recommendedName>
</protein>
<reference evidence="1 2" key="1">
    <citation type="submission" date="2015-11" db="EMBL/GenBank/DDBJ databases">
        <title>Expanding the genomic diversity of Burkholderia species for the development of highly accurate diagnostics.</title>
        <authorList>
            <person name="Sahl J."/>
            <person name="Keim P."/>
            <person name="Wagner D."/>
        </authorList>
    </citation>
    <scope>NUCLEOTIDE SEQUENCE [LARGE SCALE GENOMIC DNA]</scope>
    <source>
        <strain evidence="1 2">MSMB1585WGS</strain>
    </source>
</reference>
<proteinExistence type="predicted"/>
<dbReference type="EMBL" id="LPAD01000049">
    <property type="protein sequence ID" value="KVN86882.1"/>
    <property type="molecule type" value="Genomic_DNA"/>
</dbReference>
<organism evidence="1 2">
    <name type="scientific">Burkholderia ubonensis</name>
    <dbReference type="NCBI Taxonomy" id="101571"/>
    <lineage>
        <taxon>Bacteria</taxon>
        <taxon>Pseudomonadati</taxon>
        <taxon>Pseudomonadota</taxon>
        <taxon>Betaproteobacteria</taxon>
        <taxon>Burkholderiales</taxon>
        <taxon>Burkholderiaceae</taxon>
        <taxon>Burkholderia</taxon>
        <taxon>Burkholderia cepacia complex</taxon>
    </lineage>
</organism>
<dbReference type="InterPro" id="IPR027417">
    <property type="entry name" value="P-loop_NTPase"/>
</dbReference>
<dbReference type="Gene3D" id="3.40.50.300">
    <property type="entry name" value="P-loop containing nucleotide triphosphate hydrolases"/>
    <property type="match status" value="1"/>
</dbReference>
<dbReference type="Proteomes" id="UP000057910">
    <property type="component" value="Unassembled WGS sequence"/>
</dbReference>
<name>A0ABD4E3Y8_9BURK</name>
<gene>
    <name evidence="1" type="ORF">WJ68_08930</name>
</gene>
<dbReference type="AlphaFoldDB" id="A0ABD4E3Y8"/>
<comment type="caution">
    <text evidence="1">The sequence shown here is derived from an EMBL/GenBank/DDBJ whole genome shotgun (WGS) entry which is preliminary data.</text>
</comment>
<accession>A0ABD4E3Y8</accession>
<evidence type="ECO:0000313" key="2">
    <source>
        <dbReference type="Proteomes" id="UP000057910"/>
    </source>
</evidence>
<sequence>MRGRLVRWMIVHHYKENQCMRATEVFTPGQTPTITFVRDHLERREQTFKDAREQHLLITISGPSKSGKTVFVRNVVGADNLVSITGAGVQSPDQLWLKVFHQIGTTIPTTSSAESNNSTSGTGGGKGQLKLFGTGVELSGNVTHASGSKTVDTVAAVGFDHLQLLIKELAKSGLVVFIDDFHYIPREVQKQVAEQIKEAIDKGVEIVCASVPYHSEDILRANPDLQGRFVAIDFDYWDVPTLTQIAERGFTELGLKVEPELMTAFAGEAAGSPQLMQSICLNACFQLDTRETRQTPLDVPHDKLFIKNVCSRTSSTDFSSTIEKLREGPKTRGTERLNYRLADGDTGDVYTIVLRALAADPPQLRFTYSQLLTRIGGVCEAMTPSGSSTSGACFHISQLANDGQSKVLIEWDSDNEILNIREPYMLFYMRWSDTIVRLN</sequence>
<evidence type="ECO:0000313" key="1">
    <source>
        <dbReference type="EMBL" id="KVN86882.1"/>
    </source>
</evidence>